<reference evidence="3" key="1">
    <citation type="submission" date="2020-03" db="EMBL/GenBank/DDBJ databases">
        <title>Long-read based genome assembly of a Labrador retriever dog.</title>
        <authorList>
            <person name="Eory L."/>
            <person name="Zhang W."/>
            <person name="Schoenebeck J."/>
        </authorList>
    </citation>
    <scope>NUCLEOTIDE SEQUENCE [LARGE SCALE GENOMIC DNA]</scope>
    <source>
        <strain evidence="3">Labrador retriever</strain>
    </source>
</reference>
<accession>A0A8I3N6R7</accession>
<sequence>MGRIATSVRSFSKAIKVIYKMRQTDQNAVTALTQRPWSLSHTGDGKPRYDTFWKQSMFVVMDILLDWSMHNILWYLCGISVFLLQKDFISPDYLKKWSAKGIQVVGWTVNIFDEKSYYESHLGSSYITDSMLEDCASQF</sequence>
<reference evidence="3" key="3">
    <citation type="submission" date="2025-09" db="UniProtKB">
        <authorList>
            <consortium name="Ensembl"/>
        </authorList>
    </citation>
    <scope>IDENTIFICATION</scope>
    <source>
        <strain evidence="3">Boxer</strain>
    </source>
</reference>
<dbReference type="AlphaFoldDB" id="A0A8I3N6R7"/>
<reference evidence="3" key="2">
    <citation type="submission" date="2025-08" db="UniProtKB">
        <authorList>
            <consortium name="Ensembl"/>
        </authorList>
    </citation>
    <scope>IDENTIFICATION</scope>
    <source>
        <strain evidence="3">Boxer</strain>
    </source>
</reference>
<dbReference type="PROSITE" id="PS51704">
    <property type="entry name" value="GP_PDE"/>
    <property type="match status" value="1"/>
</dbReference>
<dbReference type="OrthoDB" id="197419at2759"/>
<keyword evidence="4" id="KW-1185">Reference proteome</keyword>
<dbReference type="GO" id="GO:0008889">
    <property type="term" value="F:glycerophosphodiester phosphodiesterase activity"/>
    <property type="evidence" value="ECO:0000318"/>
    <property type="project" value="GO_Central"/>
</dbReference>
<protein>
    <recommendedName>
        <fullName evidence="2">GP-PDE domain-containing protein</fullName>
    </recommendedName>
</protein>
<dbReference type="InterPro" id="IPR017946">
    <property type="entry name" value="PLC-like_Pdiesterase_TIM-brl"/>
</dbReference>
<dbReference type="Ensembl" id="ENSCAFT00845018968.1">
    <property type="protein sequence ID" value="ENSCAFP00845014819.1"/>
    <property type="gene ID" value="ENSCAFG00845010757.1"/>
</dbReference>
<dbReference type="InterPro" id="IPR030395">
    <property type="entry name" value="GP_PDE_dom"/>
</dbReference>
<evidence type="ECO:0000313" key="4">
    <source>
        <dbReference type="Proteomes" id="UP000805418"/>
    </source>
</evidence>
<evidence type="ECO:0000259" key="2">
    <source>
        <dbReference type="PROSITE" id="PS51704"/>
    </source>
</evidence>
<dbReference type="GO" id="GO:0006644">
    <property type="term" value="P:phospholipid metabolic process"/>
    <property type="evidence" value="ECO:0000318"/>
    <property type="project" value="GO_Central"/>
</dbReference>
<dbReference type="GeneTree" id="ENSGT00510000047820"/>
<organism evidence="3 4">
    <name type="scientific">Canis lupus familiaris</name>
    <name type="common">Dog</name>
    <name type="synonym">Canis familiaris</name>
    <dbReference type="NCBI Taxonomy" id="9615"/>
    <lineage>
        <taxon>Eukaryota</taxon>
        <taxon>Metazoa</taxon>
        <taxon>Chordata</taxon>
        <taxon>Craniata</taxon>
        <taxon>Vertebrata</taxon>
        <taxon>Euteleostomi</taxon>
        <taxon>Mammalia</taxon>
        <taxon>Eutheria</taxon>
        <taxon>Laurasiatheria</taxon>
        <taxon>Carnivora</taxon>
        <taxon>Caniformia</taxon>
        <taxon>Canidae</taxon>
        <taxon>Canis</taxon>
    </lineage>
</organism>
<dbReference type="SUPFAM" id="SSF51695">
    <property type="entry name" value="PLC-like phosphodiesterases"/>
    <property type="match status" value="1"/>
</dbReference>
<dbReference type="PANTHER" id="PTHR46320:SF1">
    <property type="entry name" value="GLYCEROPHOSPHODIESTER PHOSPHODIESTERASE 1"/>
    <property type="match status" value="1"/>
</dbReference>
<dbReference type="GO" id="GO:0070291">
    <property type="term" value="P:N-acylethanolamine metabolic process"/>
    <property type="evidence" value="ECO:0000318"/>
    <property type="project" value="GO_Central"/>
</dbReference>
<dbReference type="Proteomes" id="UP000805418">
    <property type="component" value="Chromosome 16"/>
</dbReference>
<name>A0A8I3N6R7_CANLF</name>
<proteinExistence type="inferred from homology"/>
<dbReference type="PANTHER" id="PTHR46320">
    <property type="entry name" value="GLYCEROPHOSPHODIESTER PHOSPHODIESTERASE 1"/>
    <property type="match status" value="1"/>
</dbReference>
<evidence type="ECO:0000256" key="1">
    <source>
        <dbReference type="ARBA" id="ARBA00007277"/>
    </source>
</evidence>
<dbReference type="GO" id="GO:0005886">
    <property type="term" value="C:plasma membrane"/>
    <property type="evidence" value="ECO:0000318"/>
    <property type="project" value="GO_Central"/>
</dbReference>
<feature type="domain" description="GP-PDE" evidence="2">
    <location>
        <begin position="1"/>
        <end position="139"/>
    </location>
</feature>
<comment type="similarity">
    <text evidence="1">Belongs to the glycerophosphoryl diester phosphodiesterase family.</text>
</comment>
<evidence type="ECO:0000313" key="3">
    <source>
        <dbReference type="Ensembl" id="ENSCAFP00845014819.1"/>
    </source>
</evidence>
<dbReference type="GO" id="GO:0006580">
    <property type="term" value="P:ethanolamine metabolic process"/>
    <property type="evidence" value="ECO:0000318"/>
    <property type="project" value="GO_Central"/>
</dbReference>